<feature type="region of interest" description="Disordered" evidence="1">
    <location>
        <begin position="36"/>
        <end position="65"/>
    </location>
</feature>
<feature type="compositionally biased region" description="Polar residues" evidence="1">
    <location>
        <begin position="37"/>
        <end position="57"/>
    </location>
</feature>
<dbReference type="OrthoDB" id="10372540at2759"/>
<gene>
    <name evidence="2" type="ORF">MEDL_55040</name>
</gene>
<feature type="compositionally biased region" description="Basic and acidic residues" evidence="1">
    <location>
        <begin position="184"/>
        <end position="193"/>
    </location>
</feature>
<keyword evidence="3" id="KW-1185">Reference proteome</keyword>
<reference evidence="2" key="1">
    <citation type="submission" date="2021-03" db="EMBL/GenBank/DDBJ databases">
        <authorList>
            <person name="Bekaert M."/>
        </authorList>
    </citation>
    <scope>NUCLEOTIDE SEQUENCE</scope>
</reference>
<organism evidence="2 3">
    <name type="scientific">Mytilus edulis</name>
    <name type="common">Blue mussel</name>
    <dbReference type="NCBI Taxonomy" id="6550"/>
    <lineage>
        <taxon>Eukaryota</taxon>
        <taxon>Metazoa</taxon>
        <taxon>Spiralia</taxon>
        <taxon>Lophotrochozoa</taxon>
        <taxon>Mollusca</taxon>
        <taxon>Bivalvia</taxon>
        <taxon>Autobranchia</taxon>
        <taxon>Pteriomorphia</taxon>
        <taxon>Mytilida</taxon>
        <taxon>Mytiloidea</taxon>
        <taxon>Mytilidae</taxon>
        <taxon>Mytilinae</taxon>
        <taxon>Mytilus</taxon>
    </lineage>
</organism>
<comment type="caution">
    <text evidence="2">The sequence shown here is derived from an EMBL/GenBank/DDBJ whole genome shotgun (WGS) entry which is preliminary data.</text>
</comment>
<feature type="compositionally biased region" description="Basic and acidic residues" evidence="1">
    <location>
        <begin position="207"/>
        <end position="218"/>
    </location>
</feature>
<evidence type="ECO:0000256" key="1">
    <source>
        <dbReference type="SAM" id="MobiDB-lite"/>
    </source>
</evidence>
<evidence type="ECO:0000313" key="3">
    <source>
        <dbReference type="Proteomes" id="UP000683360"/>
    </source>
</evidence>
<proteinExistence type="predicted"/>
<feature type="region of interest" description="Disordered" evidence="1">
    <location>
        <begin position="182"/>
        <end position="241"/>
    </location>
</feature>
<protein>
    <submittedName>
        <fullName evidence="2">Uncharacterized protein</fullName>
    </submittedName>
</protein>
<evidence type="ECO:0000313" key="2">
    <source>
        <dbReference type="EMBL" id="CAG2242885.1"/>
    </source>
</evidence>
<name>A0A8S3UH81_MYTED</name>
<dbReference type="EMBL" id="CAJPWZ010002687">
    <property type="protein sequence ID" value="CAG2242885.1"/>
    <property type="molecule type" value="Genomic_DNA"/>
</dbReference>
<feature type="compositionally biased region" description="Acidic residues" evidence="1">
    <location>
        <begin position="219"/>
        <end position="233"/>
    </location>
</feature>
<sequence length="241" mass="27431">MPWDYEYQGPEEVEIIEMQEGDGVKLMNKVLEGQSVGGVTNKSPESLTMSSNNSGNMDGQLDCSIPGEIPIVRRGRKPNRPPPARRKPLPKIALDITSMRQQQEEDDIMGEIMGEILKLKIENAEKPSTTEISSKSKEFKFWISRWELLEVKNDVLCLYWFVKDKKNASKWLPTYRKTIRQKKTNRELTRPRESCANSEPEPMESEPADHVDPEHADTVEPEPAEPVEPELAEPEARNSGT</sequence>
<dbReference type="Proteomes" id="UP000683360">
    <property type="component" value="Unassembled WGS sequence"/>
</dbReference>
<accession>A0A8S3UH81</accession>
<dbReference type="AlphaFoldDB" id="A0A8S3UH81"/>